<proteinExistence type="predicted"/>
<dbReference type="Pfam" id="PF17761">
    <property type="entry name" value="DUF1016_N"/>
    <property type="match status" value="1"/>
</dbReference>
<dbReference type="PANTHER" id="PTHR30547">
    <property type="entry name" value="UNCHARACTERIZED PROTEIN YHCG-RELATED"/>
    <property type="match status" value="1"/>
</dbReference>
<protein>
    <recommendedName>
        <fullName evidence="4">Cytoplasmic protein</fullName>
    </recommendedName>
</protein>
<dbReference type="InterPro" id="IPR009362">
    <property type="entry name" value="YhcG_C"/>
</dbReference>
<dbReference type="InterPro" id="IPR011856">
    <property type="entry name" value="tRNA_endonuc-like_dom_sf"/>
</dbReference>
<evidence type="ECO:0000313" key="3">
    <source>
        <dbReference type="EMBL" id="VEN72696.1"/>
    </source>
</evidence>
<name>A0A484HE03_9BACT</name>
<dbReference type="InterPro" id="IPR053148">
    <property type="entry name" value="PD-DEXK-like_domain"/>
</dbReference>
<dbReference type="PANTHER" id="PTHR30547:SF5">
    <property type="entry name" value="NUCLEASE YHCG-RELATED"/>
    <property type="match status" value="1"/>
</dbReference>
<dbReference type="Gene3D" id="3.40.1350.10">
    <property type="match status" value="1"/>
</dbReference>
<dbReference type="EMBL" id="CAACVI010000001">
    <property type="protein sequence ID" value="VEN72696.1"/>
    <property type="molecule type" value="Genomic_DNA"/>
</dbReference>
<dbReference type="InterPro" id="IPR041527">
    <property type="entry name" value="YhcG_N"/>
</dbReference>
<accession>A0A484HE03</accession>
<evidence type="ECO:0000259" key="2">
    <source>
        <dbReference type="Pfam" id="PF17761"/>
    </source>
</evidence>
<dbReference type="GO" id="GO:0003676">
    <property type="term" value="F:nucleic acid binding"/>
    <property type="evidence" value="ECO:0007669"/>
    <property type="project" value="InterPro"/>
</dbReference>
<dbReference type="AlphaFoldDB" id="A0A484HE03"/>
<sequence>MLRNKDLMKNNKQITTAKEYQNLLKEIKGLLEKGLHEAYKVVDNLKVQTYWQIGERIAREELKNQDRADYGKFLINSLAVDLSIHKRDLYRCVKFYKTYPIVTTLSSQLSWWNYIELCQIDDEKERTFYQNKAIQNSWSVRKLRGEIRNNFFAKTSAKEIEQTLQSKLPSVQKAGVFKDVYDFNFIDDAATKKERDLEDQLLAKIELFLSELGNDISFLGRQVPIKIDNKTHFVDLALYHRGIPCVILVDLKIHKIDSGDIGQMNKYVSYYKLNRQYKHERDTIGLIICKDAGREEMRYTLDGLGHKIFVAKYKSKLPSDEKIKQAVKKLI</sequence>
<evidence type="ECO:0008006" key="4">
    <source>
        <dbReference type="Google" id="ProtNLM"/>
    </source>
</evidence>
<reference evidence="3" key="1">
    <citation type="submission" date="2019-01" db="EMBL/GenBank/DDBJ databases">
        <authorList>
            <consortium name="Genoscope - CEA"/>
            <person name="William W."/>
        </authorList>
    </citation>
    <scope>NUCLEOTIDE SEQUENCE</scope>
    <source>
        <strain evidence="3">CR-1</strain>
    </source>
</reference>
<dbReference type="Pfam" id="PF06250">
    <property type="entry name" value="YhcG_C"/>
    <property type="match status" value="1"/>
</dbReference>
<gene>
    <name evidence="3" type="ORF">EPICR_10195</name>
</gene>
<evidence type="ECO:0000259" key="1">
    <source>
        <dbReference type="Pfam" id="PF06250"/>
    </source>
</evidence>
<feature type="domain" description="YhcG PDDEXK nuclease" evidence="1">
    <location>
        <begin position="176"/>
        <end position="325"/>
    </location>
</feature>
<organism evidence="3">
    <name type="scientific">uncultured Desulfobacteraceae bacterium</name>
    <dbReference type="NCBI Taxonomy" id="218296"/>
    <lineage>
        <taxon>Bacteria</taxon>
        <taxon>Pseudomonadati</taxon>
        <taxon>Thermodesulfobacteriota</taxon>
        <taxon>Desulfobacteria</taxon>
        <taxon>Desulfobacterales</taxon>
        <taxon>Desulfobacteraceae</taxon>
        <taxon>environmental samples</taxon>
    </lineage>
</organism>
<feature type="domain" description="YhcG N-terminal" evidence="2">
    <location>
        <begin position="26"/>
        <end position="153"/>
    </location>
</feature>